<keyword evidence="7" id="KW-0067">ATP-binding</keyword>
<evidence type="ECO:0000259" key="17">
    <source>
        <dbReference type="PROSITE" id="PS50110"/>
    </source>
</evidence>
<dbReference type="FunFam" id="3.30.565.10:FF:000037">
    <property type="entry name" value="Hybrid sensor histidine kinase/response regulator"/>
    <property type="match status" value="1"/>
</dbReference>
<dbReference type="InterPro" id="IPR009057">
    <property type="entry name" value="Homeodomain-like_sf"/>
</dbReference>
<dbReference type="InterPro" id="IPR003661">
    <property type="entry name" value="HisK_dim/P_dom"/>
</dbReference>
<keyword evidence="10" id="KW-0238">DNA-binding</keyword>
<dbReference type="InterPro" id="IPR036097">
    <property type="entry name" value="HisK_dim/P_sf"/>
</dbReference>
<dbReference type="Pfam" id="PF07495">
    <property type="entry name" value="Y_Y_Y"/>
    <property type="match status" value="1"/>
</dbReference>
<evidence type="ECO:0000256" key="1">
    <source>
        <dbReference type="ARBA" id="ARBA00000085"/>
    </source>
</evidence>
<dbReference type="Pfam" id="PF02518">
    <property type="entry name" value="HATPase_c"/>
    <property type="match status" value="1"/>
</dbReference>
<dbReference type="GO" id="GO:0005524">
    <property type="term" value="F:ATP binding"/>
    <property type="evidence" value="ECO:0007669"/>
    <property type="project" value="UniProtKB-KW"/>
</dbReference>
<dbReference type="InterPro" id="IPR015943">
    <property type="entry name" value="WD40/YVTN_repeat-like_dom_sf"/>
</dbReference>
<dbReference type="PROSITE" id="PS00041">
    <property type="entry name" value="HTH_ARAC_FAMILY_1"/>
    <property type="match status" value="1"/>
</dbReference>
<protein>
    <recommendedName>
        <fullName evidence="2">histidine kinase</fullName>
        <ecNumber evidence="2">2.7.13.3</ecNumber>
    </recommendedName>
</protein>
<keyword evidence="5" id="KW-0547">Nucleotide-binding</keyword>
<keyword evidence="8" id="KW-0902">Two-component regulatory system</keyword>
<dbReference type="RefSeq" id="WP_112569372.1">
    <property type="nucleotide sequence ID" value="NZ_CP043450.1"/>
</dbReference>
<proteinExistence type="predicted"/>
<dbReference type="InterPro" id="IPR036890">
    <property type="entry name" value="HATPase_C_sf"/>
</dbReference>
<keyword evidence="13" id="KW-1133">Transmembrane helix</keyword>
<feature type="transmembrane region" description="Helical" evidence="13">
    <location>
        <begin position="807"/>
        <end position="826"/>
    </location>
</feature>
<dbReference type="GO" id="GO:0000155">
    <property type="term" value="F:phosphorelay sensor kinase activity"/>
    <property type="evidence" value="ECO:0007669"/>
    <property type="project" value="InterPro"/>
</dbReference>
<dbReference type="SMART" id="SM00388">
    <property type="entry name" value="HisKA"/>
    <property type="match status" value="1"/>
</dbReference>
<dbReference type="SUPFAM" id="SSF52172">
    <property type="entry name" value="CheY-like"/>
    <property type="match status" value="1"/>
</dbReference>
<evidence type="ECO:0000256" key="14">
    <source>
        <dbReference type="SAM" id="SignalP"/>
    </source>
</evidence>
<dbReference type="InterPro" id="IPR005467">
    <property type="entry name" value="His_kinase_dom"/>
</dbReference>
<dbReference type="PROSITE" id="PS01124">
    <property type="entry name" value="HTH_ARAC_FAMILY_2"/>
    <property type="match status" value="1"/>
</dbReference>
<organism evidence="18 19">
    <name type="scientific">Mucilaginibacter rubeus</name>
    <dbReference type="NCBI Taxonomy" id="2027860"/>
    <lineage>
        <taxon>Bacteria</taxon>
        <taxon>Pseudomonadati</taxon>
        <taxon>Bacteroidota</taxon>
        <taxon>Sphingobacteriia</taxon>
        <taxon>Sphingobacteriales</taxon>
        <taxon>Sphingobacteriaceae</taxon>
        <taxon>Mucilaginibacter</taxon>
    </lineage>
</organism>
<evidence type="ECO:0000313" key="19">
    <source>
        <dbReference type="Proteomes" id="UP000251402"/>
    </source>
</evidence>
<dbReference type="PRINTS" id="PR00344">
    <property type="entry name" value="BCTRLSENSOR"/>
</dbReference>
<dbReference type="CDD" id="cd00075">
    <property type="entry name" value="HATPase"/>
    <property type="match status" value="1"/>
</dbReference>
<keyword evidence="13" id="KW-0472">Membrane</keyword>
<dbReference type="PANTHER" id="PTHR43547:SF2">
    <property type="entry name" value="HYBRID SIGNAL TRANSDUCTION HISTIDINE KINASE C"/>
    <property type="match status" value="1"/>
</dbReference>
<dbReference type="EMBL" id="CP043450">
    <property type="protein sequence ID" value="QEM08915.1"/>
    <property type="molecule type" value="Genomic_DNA"/>
</dbReference>
<dbReference type="KEGG" id="mrub:DEO27_002420"/>
<dbReference type="PROSITE" id="PS50110">
    <property type="entry name" value="RESPONSE_REGULATORY"/>
    <property type="match status" value="1"/>
</dbReference>
<dbReference type="PANTHER" id="PTHR43547">
    <property type="entry name" value="TWO-COMPONENT HISTIDINE KINASE"/>
    <property type="match status" value="1"/>
</dbReference>
<sequence length="1396" mass="157436">MKKGSLFCIVLFLIISLAHAQSPIKNKILNYSLKNGLSFGIVNSITQDDKGFMWFATNDGLNRFDGTTFKVFKSRAGDSTALASNYVQKVLCDVHGNIWASSRNGLSKLDTRTEKFVHYKLKLSRAVKSDIGNITQSHDGNLWITSYNLGFSYFDIKTASFINYTQINLPRLASNRVICLFEDSKGLLWVGTQEGNINIFRHKGGLISKADGLTPQIANLPTTRINDIFEDHFHNIWIATGSGLIYYNRQTNKFTLLQANQPGIKSKRYISVNEDNDNQLLVGLQDGGLFKLNIGSNPNFNTANYFLQPVTGDDGFYLTQRSVQTLFIDKDKNVWVGTYGDGIYMISSIKEKFSLITKKKYETSGESPIRFYGMCQDRDGFLWLGTDGEGLFKTSRNGTLIKQYKADGRAGSITDNAILYGYTDSNGNVWFGTYAKGLLLYNKKTDSFTSYAHNASDSKSLGGNDVRVIYQDSRKNIWIGTNGGGLSLFDPVSKTFSNFTPANSGLTAYDVRAITEDEQGNLWIGTYGGGLDFYDIRQKKFSRYFTPIDERNNLPGQVIFSLYVDKYRRLWIATEGDGLIAYDLKKRVFKKFNETNGLANNTVSAFKEVADGTLWMSTNKGLSNLNPATGKILNYDQSDGLQAGQFNAGSVLFDADNSLVYFGGTEGLNFFDPAKVNKSNYQPKVIITGLQIFGKQVEVGEQDKNRTVLTQAINETQQITLGPDQSVFSIQYASLNYTYPDKGGFAYKLDGLDKTWNYVGDQRLATYRYLEPGVYTFRVKASNQDGLWFDNCATLQVKILPPWYKTWWAYLIYIAAAGLVTYYYILYKSRQTRLKYEVKVAQLSAEKDKELNERKLSFFTNISHEFRTPLTLIINPVKDMLFGKSEATDDAGNLHIIYKNARRLLSLVDQLLLFRKAESDTDKLKIVRLNIVSLCHEVFLCFNHQARTKHIQFDFISEKDTIEIYADREKMEIALFNLISNALKFTPDFGLVTCTINDTGNGITINIKDSGCGIAEGTGDELFGKFYQLQNSAPLAGGFGIGLYLVKAFIEHHKGTITYTSKQDQGTTFHVSLLKGKEHFGQQFIFEDVAETSVFLDELMENKGELVTVEAENTAVAAKNSEALSSDTKTMLLIDDNQQIRTYLKQIFSGEFEIFEADNGTDGLELVYHLVPDIVISDVMMQGLSGIEVCSRIKEDAVLNHIPVILLTASSSPEIKLKGIEGGADDYISKPFEKEILVARVNGILKSRNNLQKYFYNEITLNKSNDLKISQEYKEFLEKCLQIVEQHLTDPDFSIKTLAAEIGMSHSNLYKRIKSISGQSANSFIRFIRLRKAAEILLTTDSTVYETAYKVGLNDLKYFREQFNKLFGINPSDYIKKYRKPFHNNYNVNRDVIRES</sequence>
<dbReference type="InterPro" id="IPR018062">
    <property type="entry name" value="HTH_AraC-typ_CS"/>
</dbReference>
<dbReference type="Gene3D" id="2.60.40.10">
    <property type="entry name" value="Immunoglobulins"/>
    <property type="match status" value="1"/>
</dbReference>
<dbReference type="InterPro" id="IPR018060">
    <property type="entry name" value="HTH_AraC"/>
</dbReference>
<dbReference type="Pfam" id="PF00512">
    <property type="entry name" value="HisKA"/>
    <property type="match status" value="1"/>
</dbReference>
<feature type="modified residue" description="4-aspartylphosphate" evidence="12">
    <location>
        <position position="1178"/>
    </location>
</feature>
<evidence type="ECO:0000256" key="12">
    <source>
        <dbReference type="PROSITE-ProRule" id="PRU00169"/>
    </source>
</evidence>
<dbReference type="EC" id="2.7.13.3" evidence="2"/>
<dbReference type="SUPFAM" id="SSF55874">
    <property type="entry name" value="ATPase domain of HSP90 chaperone/DNA topoisomerase II/histidine kinase"/>
    <property type="match status" value="1"/>
</dbReference>
<dbReference type="SUPFAM" id="SSF47384">
    <property type="entry name" value="Homodimeric domain of signal transducing histidine kinase"/>
    <property type="match status" value="1"/>
</dbReference>
<dbReference type="CDD" id="cd00146">
    <property type="entry name" value="PKD"/>
    <property type="match status" value="1"/>
</dbReference>
<evidence type="ECO:0000256" key="8">
    <source>
        <dbReference type="ARBA" id="ARBA00023012"/>
    </source>
</evidence>
<dbReference type="Gene3D" id="1.10.287.130">
    <property type="match status" value="1"/>
</dbReference>
<evidence type="ECO:0000256" key="13">
    <source>
        <dbReference type="SAM" id="Phobius"/>
    </source>
</evidence>
<evidence type="ECO:0000256" key="11">
    <source>
        <dbReference type="ARBA" id="ARBA00023163"/>
    </source>
</evidence>
<dbReference type="SMART" id="SM00448">
    <property type="entry name" value="REC"/>
    <property type="match status" value="1"/>
</dbReference>
<dbReference type="SUPFAM" id="SSF46689">
    <property type="entry name" value="Homeodomain-like"/>
    <property type="match status" value="1"/>
</dbReference>
<dbReference type="GO" id="GO:0003700">
    <property type="term" value="F:DNA-binding transcription factor activity"/>
    <property type="evidence" value="ECO:0007669"/>
    <property type="project" value="InterPro"/>
</dbReference>
<dbReference type="PROSITE" id="PS50109">
    <property type="entry name" value="HIS_KIN"/>
    <property type="match status" value="1"/>
</dbReference>
<feature type="chain" id="PRO_5022968154" description="histidine kinase" evidence="14">
    <location>
        <begin position="21"/>
        <end position="1396"/>
    </location>
</feature>
<dbReference type="Gene3D" id="2.130.10.10">
    <property type="entry name" value="YVTN repeat-like/Quinoprotein amine dehydrogenase"/>
    <property type="match status" value="2"/>
</dbReference>
<evidence type="ECO:0000256" key="2">
    <source>
        <dbReference type="ARBA" id="ARBA00012438"/>
    </source>
</evidence>
<evidence type="ECO:0000259" key="16">
    <source>
        <dbReference type="PROSITE" id="PS50109"/>
    </source>
</evidence>
<dbReference type="InterPro" id="IPR011123">
    <property type="entry name" value="Y_Y_Y"/>
</dbReference>
<evidence type="ECO:0000259" key="15">
    <source>
        <dbReference type="PROSITE" id="PS01124"/>
    </source>
</evidence>
<evidence type="ECO:0000256" key="10">
    <source>
        <dbReference type="ARBA" id="ARBA00023125"/>
    </source>
</evidence>
<keyword evidence="11" id="KW-0804">Transcription</keyword>
<evidence type="ECO:0000313" key="18">
    <source>
        <dbReference type="EMBL" id="QEM08915.1"/>
    </source>
</evidence>
<dbReference type="CDD" id="cd00082">
    <property type="entry name" value="HisKA"/>
    <property type="match status" value="1"/>
</dbReference>
<dbReference type="Gene3D" id="3.40.50.2300">
    <property type="match status" value="1"/>
</dbReference>
<evidence type="ECO:0000256" key="9">
    <source>
        <dbReference type="ARBA" id="ARBA00023015"/>
    </source>
</evidence>
<dbReference type="SMART" id="SM00387">
    <property type="entry name" value="HATPase_c"/>
    <property type="match status" value="1"/>
</dbReference>
<feature type="signal peptide" evidence="14">
    <location>
        <begin position="1"/>
        <end position="20"/>
    </location>
</feature>
<dbReference type="Proteomes" id="UP000251402">
    <property type="component" value="Chromosome"/>
</dbReference>
<dbReference type="InterPro" id="IPR003594">
    <property type="entry name" value="HATPase_dom"/>
</dbReference>
<keyword evidence="13" id="KW-0812">Transmembrane</keyword>
<dbReference type="GO" id="GO:0043565">
    <property type="term" value="F:sequence-specific DNA binding"/>
    <property type="evidence" value="ECO:0007669"/>
    <property type="project" value="InterPro"/>
</dbReference>
<dbReference type="Pfam" id="PF12833">
    <property type="entry name" value="HTH_18"/>
    <property type="match status" value="1"/>
</dbReference>
<feature type="domain" description="Histidine kinase" evidence="16">
    <location>
        <begin position="861"/>
        <end position="1077"/>
    </location>
</feature>
<keyword evidence="9" id="KW-0805">Transcription regulation</keyword>
<evidence type="ECO:0000256" key="4">
    <source>
        <dbReference type="ARBA" id="ARBA00022679"/>
    </source>
</evidence>
<comment type="catalytic activity">
    <reaction evidence="1">
        <text>ATP + protein L-histidine = ADP + protein N-phospho-L-histidine.</text>
        <dbReference type="EC" id="2.7.13.3"/>
    </reaction>
</comment>
<dbReference type="InterPro" id="IPR011006">
    <property type="entry name" value="CheY-like_superfamily"/>
</dbReference>
<dbReference type="InterPro" id="IPR004358">
    <property type="entry name" value="Sig_transdc_His_kin-like_C"/>
</dbReference>
<dbReference type="FunFam" id="2.60.40.10:FF:000791">
    <property type="entry name" value="Two-component system sensor histidine kinase/response regulator"/>
    <property type="match status" value="1"/>
</dbReference>
<evidence type="ECO:0000256" key="6">
    <source>
        <dbReference type="ARBA" id="ARBA00022777"/>
    </source>
</evidence>
<dbReference type="SMART" id="SM00342">
    <property type="entry name" value="HTH_ARAC"/>
    <property type="match status" value="1"/>
</dbReference>
<keyword evidence="14" id="KW-0732">Signal</keyword>
<feature type="domain" description="Response regulatory" evidence="17">
    <location>
        <begin position="1130"/>
        <end position="1245"/>
    </location>
</feature>
<keyword evidence="6" id="KW-0418">Kinase</keyword>
<feature type="domain" description="HTH araC/xylS-type" evidence="15">
    <location>
        <begin position="1278"/>
        <end position="1377"/>
    </location>
</feature>
<dbReference type="Gene3D" id="3.30.565.10">
    <property type="entry name" value="Histidine kinase-like ATPase, C-terminal domain"/>
    <property type="match status" value="1"/>
</dbReference>
<dbReference type="InterPro" id="IPR011110">
    <property type="entry name" value="Reg_prop"/>
</dbReference>
<dbReference type="Pfam" id="PF07494">
    <property type="entry name" value="Reg_prop"/>
    <property type="match status" value="7"/>
</dbReference>
<dbReference type="Gene3D" id="1.10.10.60">
    <property type="entry name" value="Homeodomain-like"/>
    <property type="match status" value="1"/>
</dbReference>
<name>A0A5C1HTH8_9SPHI</name>
<evidence type="ECO:0000256" key="3">
    <source>
        <dbReference type="ARBA" id="ARBA00022553"/>
    </source>
</evidence>
<dbReference type="OrthoDB" id="9809670at2"/>
<keyword evidence="19" id="KW-1185">Reference proteome</keyword>
<reference evidence="18" key="1">
    <citation type="submission" date="2019-08" db="EMBL/GenBank/DDBJ databases">
        <title>Comparative genome analysis confer to the adaptation heavy metal polluted environment.</title>
        <authorList>
            <person name="Li Y."/>
        </authorList>
    </citation>
    <scope>NUCLEOTIDE SEQUENCE [LARGE SCALE GENOMIC DNA]</scope>
    <source>
        <strain evidence="18">P1</strain>
    </source>
</reference>
<keyword evidence="4" id="KW-0808">Transferase</keyword>
<dbReference type="Pfam" id="PF00072">
    <property type="entry name" value="Response_reg"/>
    <property type="match status" value="1"/>
</dbReference>
<accession>A0A5C1HTH8</accession>
<evidence type="ECO:0000256" key="7">
    <source>
        <dbReference type="ARBA" id="ARBA00022840"/>
    </source>
</evidence>
<dbReference type="InterPro" id="IPR013783">
    <property type="entry name" value="Ig-like_fold"/>
</dbReference>
<evidence type="ECO:0000256" key="5">
    <source>
        <dbReference type="ARBA" id="ARBA00022741"/>
    </source>
</evidence>
<dbReference type="InterPro" id="IPR001789">
    <property type="entry name" value="Sig_transdc_resp-reg_receiver"/>
</dbReference>
<dbReference type="SUPFAM" id="SSF63829">
    <property type="entry name" value="Calcium-dependent phosphotriesterase"/>
    <property type="match status" value="3"/>
</dbReference>
<gene>
    <name evidence="18" type="ORF">DEO27_002420</name>
</gene>
<keyword evidence="3 12" id="KW-0597">Phosphoprotein</keyword>